<dbReference type="GO" id="GO:0043565">
    <property type="term" value="F:sequence-specific DNA binding"/>
    <property type="evidence" value="ECO:0007669"/>
    <property type="project" value="TreeGrafter"/>
</dbReference>
<dbReference type="InterPro" id="IPR036388">
    <property type="entry name" value="WH-like_DNA-bd_sf"/>
</dbReference>
<keyword evidence="4" id="KW-0804">Transcription</keyword>
<dbReference type="Gene3D" id="1.10.10.10">
    <property type="entry name" value="Winged helix-like DNA-binding domain superfamily/Winged helix DNA-binding domain"/>
    <property type="match status" value="1"/>
</dbReference>
<dbReference type="EMBL" id="BSNM01000009">
    <property type="protein sequence ID" value="GLQ30850.1"/>
    <property type="molecule type" value="Genomic_DNA"/>
</dbReference>
<keyword evidence="3" id="KW-0238">DNA-binding</keyword>
<dbReference type="PANTHER" id="PTHR30537:SF5">
    <property type="entry name" value="HTH-TYPE TRANSCRIPTIONAL ACTIVATOR TTDR-RELATED"/>
    <property type="match status" value="1"/>
</dbReference>
<name>A0AA37W5R7_9GAMM</name>
<dbReference type="CDD" id="cd08422">
    <property type="entry name" value="PBP2_CrgA_like"/>
    <property type="match status" value="1"/>
</dbReference>
<dbReference type="Pfam" id="PF03466">
    <property type="entry name" value="LysR_substrate"/>
    <property type="match status" value="1"/>
</dbReference>
<gene>
    <name evidence="6" type="ORF">GCM10007876_13290</name>
</gene>
<comment type="similarity">
    <text evidence="1">Belongs to the LysR transcriptional regulatory family.</text>
</comment>
<evidence type="ECO:0000313" key="6">
    <source>
        <dbReference type="EMBL" id="GLQ30850.1"/>
    </source>
</evidence>
<dbReference type="PROSITE" id="PS50931">
    <property type="entry name" value="HTH_LYSR"/>
    <property type="match status" value="1"/>
</dbReference>
<protein>
    <submittedName>
        <fullName evidence="6">Transcriptional regulator</fullName>
    </submittedName>
</protein>
<dbReference type="InterPro" id="IPR000847">
    <property type="entry name" value="LysR_HTH_N"/>
</dbReference>
<dbReference type="InterPro" id="IPR036390">
    <property type="entry name" value="WH_DNA-bd_sf"/>
</dbReference>
<dbReference type="FunFam" id="1.10.10.10:FF:000001">
    <property type="entry name" value="LysR family transcriptional regulator"/>
    <property type="match status" value="1"/>
</dbReference>
<feature type="domain" description="HTH lysR-type" evidence="5">
    <location>
        <begin position="9"/>
        <end position="59"/>
    </location>
</feature>
<reference evidence="6" key="2">
    <citation type="submission" date="2023-01" db="EMBL/GenBank/DDBJ databases">
        <title>Draft genome sequence of Litoribrevibacter albus strain NBRC 110071.</title>
        <authorList>
            <person name="Sun Q."/>
            <person name="Mori K."/>
        </authorList>
    </citation>
    <scope>NUCLEOTIDE SEQUENCE</scope>
    <source>
        <strain evidence="6">NBRC 110071</strain>
    </source>
</reference>
<evidence type="ECO:0000313" key="7">
    <source>
        <dbReference type="Proteomes" id="UP001161389"/>
    </source>
</evidence>
<sequence>MESFGAYPVFVTVIETGGFSPAANKLGISKSAVSKRISQLEEHLGVKLLHRTTRKLSLTEAGEHFYQHARIASQAAQDAEDAVAQLQGVPQGRLRISIPMSFGRLYVAPVIPEFLRRYPKINLELVMDDEFTDLIGSGFDMALRLGDLKDSTLIAKKITHLKNVLCASPSYLEEFGTPKRLEEVKQHNCLAFSYSQDVREWYFIKDNTTRAIEVSGNYQVNNSEALREAMIQGVGIGRLPTFVANPEIKAGRLVKLFPDYEMPGKTMYAVYPERQFLPAKVRVFIDFMSEKFGGDIPYWDEI</sequence>
<evidence type="ECO:0000259" key="5">
    <source>
        <dbReference type="PROSITE" id="PS50931"/>
    </source>
</evidence>
<dbReference type="PANTHER" id="PTHR30537">
    <property type="entry name" value="HTH-TYPE TRANSCRIPTIONAL REGULATOR"/>
    <property type="match status" value="1"/>
</dbReference>
<proteinExistence type="inferred from homology"/>
<dbReference type="Proteomes" id="UP001161389">
    <property type="component" value="Unassembled WGS sequence"/>
</dbReference>
<accession>A0AA37W5R7</accession>
<dbReference type="InterPro" id="IPR058163">
    <property type="entry name" value="LysR-type_TF_proteobact-type"/>
</dbReference>
<dbReference type="GO" id="GO:0003700">
    <property type="term" value="F:DNA-binding transcription factor activity"/>
    <property type="evidence" value="ECO:0007669"/>
    <property type="project" value="InterPro"/>
</dbReference>
<dbReference type="GO" id="GO:0006351">
    <property type="term" value="P:DNA-templated transcription"/>
    <property type="evidence" value="ECO:0007669"/>
    <property type="project" value="TreeGrafter"/>
</dbReference>
<dbReference type="Pfam" id="PF00126">
    <property type="entry name" value="HTH_1"/>
    <property type="match status" value="1"/>
</dbReference>
<keyword evidence="2" id="KW-0805">Transcription regulation</keyword>
<evidence type="ECO:0000256" key="3">
    <source>
        <dbReference type="ARBA" id="ARBA00023125"/>
    </source>
</evidence>
<dbReference type="SUPFAM" id="SSF46785">
    <property type="entry name" value="Winged helix' DNA-binding domain"/>
    <property type="match status" value="1"/>
</dbReference>
<dbReference type="RefSeq" id="WP_284380259.1">
    <property type="nucleotide sequence ID" value="NZ_BSNM01000009.1"/>
</dbReference>
<dbReference type="AlphaFoldDB" id="A0AA37W5R7"/>
<dbReference type="PRINTS" id="PR00039">
    <property type="entry name" value="HTHLYSR"/>
</dbReference>
<reference evidence="6" key="1">
    <citation type="journal article" date="2014" name="Int. J. Syst. Evol. Microbiol.">
        <title>Complete genome sequence of Corynebacterium casei LMG S-19264T (=DSM 44701T), isolated from a smear-ripened cheese.</title>
        <authorList>
            <consortium name="US DOE Joint Genome Institute (JGI-PGF)"/>
            <person name="Walter F."/>
            <person name="Albersmeier A."/>
            <person name="Kalinowski J."/>
            <person name="Ruckert C."/>
        </authorList>
    </citation>
    <scope>NUCLEOTIDE SEQUENCE</scope>
    <source>
        <strain evidence="6">NBRC 110071</strain>
    </source>
</reference>
<comment type="caution">
    <text evidence="6">The sequence shown here is derived from an EMBL/GenBank/DDBJ whole genome shotgun (WGS) entry which is preliminary data.</text>
</comment>
<dbReference type="SUPFAM" id="SSF53850">
    <property type="entry name" value="Periplasmic binding protein-like II"/>
    <property type="match status" value="1"/>
</dbReference>
<organism evidence="6 7">
    <name type="scientific">Litoribrevibacter albus</name>
    <dbReference type="NCBI Taxonomy" id="1473156"/>
    <lineage>
        <taxon>Bacteria</taxon>
        <taxon>Pseudomonadati</taxon>
        <taxon>Pseudomonadota</taxon>
        <taxon>Gammaproteobacteria</taxon>
        <taxon>Oceanospirillales</taxon>
        <taxon>Oceanospirillaceae</taxon>
        <taxon>Litoribrevibacter</taxon>
    </lineage>
</organism>
<evidence type="ECO:0000256" key="1">
    <source>
        <dbReference type="ARBA" id="ARBA00009437"/>
    </source>
</evidence>
<keyword evidence="7" id="KW-1185">Reference proteome</keyword>
<dbReference type="FunFam" id="3.40.190.290:FF:000001">
    <property type="entry name" value="Transcriptional regulator, LysR family"/>
    <property type="match status" value="1"/>
</dbReference>
<dbReference type="Gene3D" id="3.40.190.290">
    <property type="match status" value="1"/>
</dbReference>
<evidence type="ECO:0000256" key="2">
    <source>
        <dbReference type="ARBA" id="ARBA00023015"/>
    </source>
</evidence>
<dbReference type="InterPro" id="IPR005119">
    <property type="entry name" value="LysR_subst-bd"/>
</dbReference>
<evidence type="ECO:0000256" key="4">
    <source>
        <dbReference type="ARBA" id="ARBA00023163"/>
    </source>
</evidence>